<dbReference type="Proteomes" id="UP000291116">
    <property type="component" value="Unassembled WGS sequence"/>
</dbReference>
<keyword evidence="2" id="KW-0472">Membrane</keyword>
<keyword evidence="2" id="KW-1133">Transmembrane helix</keyword>
<dbReference type="AlphaFoldDB" id="A0A448ZTM8"/>
<keyword evidence="5" id="KW-1185">Reference proteome</keyword>
<dbReference type="SUPFAM" id="SSF51182">
    <property type="entry name" value="RmlC-like cupins"/>
    <property type="match status" value="1"/>
</dbReference>
<dbReference type="EMBL" id="CAACVS010000695">
    <property type="protein sequence ID" value="VEU45293.1"/>
    <property type="molecule type" value="Genomic_DNA"/>
</dbReference>
<evidence type="ECO:0000259" key="3">
    <source>
        <dbReference type="Pfam" id="PF07883"/>
    </source>
</evidence>
<feature type="transmembrane region" description="Helical" evidence="2">
    <location>
        <begin position="25"/>
        <end position="43"/>
    </location>
</feature>
<dbReference type="Pfam" id="PF07883">
    <property type="entry name" value="Cupin_2"/>
    <property type="match status" value="1"/>
</dbReference>
<reference evidence="4 5" key="1">
    <citation type="submission" date="2019-01" db="EMBL/GenBank/DDBJ databases">
        <authorList>
            <person name="Ferrante I. M."/>
        </authorList>
    </citation>
    <scope>NUCLEOTIDE SEQUENCE [LARGE SCALE GENOMIC DNA]</scope>
    <source>
        <strain evidence="4 5">B856</strain>
    </source>
</reference>
<sequence>MTTINSLGHARGVLNQQRRPQKKNGYLPVLVAFLLGIVAGRFGSPATDRKVPAPPGASARGNAGGIGNPPPRTSVRRLEDTPFRATSHADRATGTTIAKQQFLDPFVVPNLAGVSVATLRANQTVEPHSHRSMHEFFYVLEGTADFALCGRETHRAKGGTFVHVVPGCVHSIARVQGTGGDGDDGDLRVLVVGVTVGD</sequence>
<protein>
    <recommendedName>
        <fullName evidence="3">Cupin type-2 domain-containing protein</fullName>
    </recommendedName>
</protein>
<dbReference type="Gene3D" id="2.60.120.10">
    <property type="entry name" value="Jelly Rolls"/>
    <property type="match status" value="1"/>
</dbReference>
<keyword evidence="2" id="KW-0812">Transmembrane</keyword>
<dbReference type="InterPro" id="IPR014710">
    <property type="entry name" value="RmlC-like_jellyroll"/>
</dbReference>
<organism evidence="4 5">
    <name type="scientific">Pseudo-nitzschia multistriata</name>
    <dbReference type="NCBI Taxonomy" id="183589"/>
    <lineage>
        <taxon>Eukaryota</taxon>
        <taxon>Sar</taxon>
        <taxon>Stramenopiles</taxon>
        <taxon>Ochrophyta</taxon>
        <taxon>Bacillariophyta</taxon>
        <taxon>Bacillariophyceae</taxon>
        <taxon>Bacillariophycidae</taxon>
        <taxon>Bacillariales</taxon>
        <taxon>Bacillariaceae</taxon>
        <taxon>Pseudo-nitzschia</taxon>
    </lineage>
</organism>
<feature type="region of interest" description="Disordered" evidence="1">
    <location>
        <begin position="45"/>
        <end position="77"/>
    </location>
</feature>
<gene>
    <name evidence="4" type="ORF">PSNMU_V1.4_AUG-EV-PASAV3_0124640</name>
</gene>
<accession>A0A448ZTM8</accession>
<evidence type="ECO:0000256" key="1">
    <source>
        <dbReference type="SAM" id="MobiDB-lite"/>
    </source>
</evidence>
<evidence type="ECO:0000256" key="2">
    <source>
        <dbReference type="SAM" id="Phobius"/>
    </source>
</evidence>
<name>A0A448ZTM8_9STRA</name>
<evidence type="ECO:0000313" key="5">
    <source>
        <dbReference type="Proteomes" id="UP000291116"/>
    </source>
</evidence>
<dbReference type="InterPro" id="IPR013096">
    <property type="entry name" value="Cupin_2"/>
</dbReference>
<dbReference type="InterPro" id="IPR011051">
    <property type="entry name" value="RmlC_Cupin_sf"/>
</dbReference>
<dbReference type="CDD" id="cd02208">
    <property type="entry name" value="cupin_RmlC-like"/>
    <property type="match status" value="1"/>
</dbReference>
<dbReference type="OrthoDB" id="445803at2759"/>
<proteinExistence type="predicted"/>
<feature type="domain" description="Cupin type-2" evidence="3">
    <location>
        <begin position="117"/>
        <end position="173"/>
    </location>
</feature>
<evidence type="ECO:0000313" key="4">
    <source>
        <dbReference type="EMBL" id="VEU45293.1"/>
    </source>
</evidence>